<keyword evidence="12" id="KW-1185">Reference proteome</keyword>
<accession>A0ABV4TPH0</accession>
<protein>
    <recommendedName>
        <fullName evidence="8 9">Homoserine kinase</fullName>
        <shortName evidence="8">HK</shortName>
        <shortName evidence="8">HSK</shortName>
        <ecNumber evidence="8 9">2.7.1.39</ecNumber>
    </recommendedName>
</protein>
<evidence type="ECO:0000256" key="9">
    <source>
        <dbReference type="NCBIfam" id="TIGR00938"/>
    </source>
</evidence>
<dbReference type="Gene3D" id="3.30.200.20">
    <property type="entry name" value="Phosphorylase Kinase, domain 1"/>
    <property type="match status" value="1"/>
</dbReference>
<dbReference type="NCBIfam" id="NF003558">
    <property type="entry name" value="PRK05231.1"/>
    <property type="match status" value="1"/>
</dbReference>
<dbReference type="HAMAP" id="MF_00301">
    <property type="entry name" value="Homoser_kinase_2"/>
    <property type="match status" value="1"/>
</dbReference>
<sequence length="322" mass="36772">MSVYTSVTSEQLDEFLAHFRQIGQARDLQGISQGVENTNYFLTTEKGEYILTIFERVPEQDLPFFLNLMAFLANDGLPVPQPVLDDEGRYLRRLAGKLAAIVTKLAGRTIYYPGVDHCAEVGGVLGRMHKAGQRFPDTRDNPRGPGWWKETAEALEGDLSPDEHRLLQDELTYQYHNRRVDLPRGVIHADLFHDNALFEEGQLTGVIDFYYACSDVLAFDLAIVVNDWCTHPDGTLNPYRTRALLKQYNAERPLSSVEEALWPVMLRGAALRFWLSRLWDYHHPRDGELTSTKDPDTFRAILEARRDLPQNAWIGWPKAVAE</sequence>
<dbReference type="PANTHER" id="PTHR21064:SF6">
    <property type="entry name" value="AMINOGLYCOSIDE PHOSPHOTRANSFERASE DOMAIN-CONTAINING PROTEIN"/>
    <property type="match status" value="1"/>
</dbReference>
<keyword evidence="5 8" id="KW-0418">Kinase</keyword>
<evidence type="ECO:0000256" key="6">
    <source>
        <dbReference type="ARBA" id="ARBA00022840"/>
    </source>
</evidence>
<feature type="domain" description="Aminoglycoside phosphotransferase" evidence="10">
    <location>
        <begin position="28"/>
        <end position="252"/>
    </location>
</feature>
<dbReference type="RefSeq" id="WP_373654016.1">
    <property type="nucleotide sequence ID" value="NZ_JBGUAW010000001.1"/>
</dbReference>
<evidence type="ECO:0000259" key="10">
    <source>
        <dbReference type="Pfam" id="PF01636"/>
    </source>
</evidence>
<evidence type="ECO:0000256" key="2">
    <source>
        <dbReference type="ARBA" id="ARBA00022679"/>
    </source>
</evidence>
<keyword evidence="2 8" id="KW-0808">Transferase</keyword>
<dbReference type="InterPro" id="IPR002575">
    <property type="entry name" value="Aminoglycoside_PTrfase"/>
</dbReference>
<comment type="similarity">
    <text evidence="7 8">Belongs to the pseudomonas-type ThrB family.</text>
</comment>
<dbReference type="EMBL" id="JBGUAW010000001">
    <property type="protein sequence ID" value="MFA9459224.1"/>
    <property type="molecule type" value="Genomic_DNA"/>
</dbReference>
<evidence type="ECO:0000256" key="7">
    <source>
        <dbReference type="ARBA" id="ARBA00038240"/>
    </source>
</evidence>
<dbReference type="InterPro" id="IPR011009">
    <property type="entry name" value="Kinase-like_dom_sf"/>
</dbReference>
<evidence type="ECO:0000256" key="4">
    <source>
        <dbReference type="ARBA" id="ARBA00022741"/>
    </source>
</evidence>
<dbReference type="NCBIfam" id="TIGR00938">
    <property type="entry name" value="thrB_alt"/>
    <property type="match status" value="1"/>
</dbReference>
<gene>
    <name evidence="8" type="primary">thrB</name>
    <name evidence="11" type="ORF">ACERLL_00095</name>
</gene>
<dbReference type="CDD" id="cd05153">
    <property type="entry name" value="HomoserineK_II"/>
    <property type="match status" value="1"/>
</dbReference>
<dbReference type="GO" id="GO:0004413">
    <property type="term" value="F:homoserine kinase activity"/>
    <property type="evidence" value="ECO:0007669"/>
    <property type="project" value="UniProtKB-EC"/>
</dbReference>
<name>A0ABV4TPH0_9GAMM</name>
<comment type="catalytic activity">
    <reaction evidence="8">
        <text>L-homoserine + ATP = O-phospho-L-homoserine + ADP + H(+)</text>
        <dbReference type="Rhea" id="RHEA:13985"/>
        <dbReference type="ChEBI" id="CHEBI:15378"/>
        <dbReference type="ChEBI" id="CHEBI:30616"/>
        <dbReference type="ChEBI" id="CHEBI:57476"/>
        <dbReference type="ChEBI" id="CHEBI:57590"/>
        <dbReference type="ChEBI" id="CHEBI:456216"/>
        <dbReference type="EC" id="2.7.1.39"/>
    </reaction>
</comment>
<dbReference type="Proteomes" id="UP001575181">
    <property type="component" value="Unassembled WGS sequence"/>
</dbReference>
<evidence type="ECO:0000256" key="5">
    <source>
        <dbReference type="ARBA" id="ARBA00022777"/>
    </source>
</evidence>
<comment type="caution">
    <text evidence="11">The sequence shown here is derived from an EMBL/GenBank/DDBJ whole genome shotgun (WGS) entry which is preliminary data.</text>
</comment>
<reference evidence="11 12" key="1">
    <citation type="submission" date="2024-08" db="EMBL/GenBank/DDBJ databases">
        <title>Whole-genome sequencing of halo(alkali)philic microorganisms from hypersaline lakes.</title>
        <authorList>
            <person name="Sorokin D.Y."/>
            <person name="Merkel A.Y."/>
            <person name="Messina E."/>
            <person name="Yakimov M."/>
        </authorList>
    </citation>
    <scope>NUCLEOTIDE SEQUENCE [LARGE SCALE GENOMIC DNA]</scope>
    <source>
        <strain evidence="11 12">Cl-TMA</strain>
    </source>
</reference>
<evidence type="ECO:0000313" key="11">
    <source>
        <dbReference type="EMBL" id="MFA9459224.1"/>
    </source>
</evidence>
<evidence type="ECO:0000256" key="1">
    <source>
        <dbReference type="ARBA" id="ARBA00022605"/>
    </source>
</evidence>
<keyword evidence="6 8" id="KW-0067">ATP-binding</keyword>
<dbReference type="PANTHER" id="PTHR21064">
    <property type="entry name" value="AMINOGLYCOSIDE PHOSPHOTRANSFERASE DOMAIN-CONTAINING PROTEIN-RELATED"/>
    <property type="match status" value="1"/>
</dbReference>
<keyword evidence="3 8" id="KW-0791">Threonine biosynthesis</keyword>
<evidence type="ECO:0000256" key="8">
    <source>
        <dbReference type="HAMAP-Rule" id="MF_00301"/>
    </source>
</evidence>
<dbReference type="InterPro" id="IPR005280">
    <property type="entry name" value="Homoserine_kinase_II"/>
</dbReference>
<keyword evidence="1 8" id="KW-0028">Amino-acid biosynthesis</keyword>
<keyword evidence="4 8" id="KW-0547">Nucleotide-binding</keyword>
<dbReference type="Gene3D" id="3.90.1200.10">
    <property type="match status" value="1"/>
</dbReference>
<dbReference type="SUPFAM" id="SSF56112">
    <property type="entry name" value="Protein kinase-like (PK-like)"/>
    <property type="match status" value="1"/>
</dbReference>
<dbReference type="EC" id="2.7.1.39" evidence="8 9"/>
<dbReference type="Pfam" id="PF01636">
    <property type="entry name" value="APH"/>
    <property type="match status" value="1"/>
</dbReference>
<dbReference type="InterPro" id="IPR050249">
    <property type="entry name" value="Pseudomonas-type_ThrB"/>
</dbReference>
<comment type="pathway">
    <text evidence="8">Amino-acid biosynthesis; L-threonine biosynthesis; L-threonine from L-aspartate: step 4/5.</text>
</comment>
<proteinExistence type="inferred from homology"/>
<evidence type="ECO:0000313" key="12">
    <source>
        <dbReference type="Proteomes" id="UP001575181"/>
    </source>
</evidence>
<evidence type="ECO:0000256" key="3">
    <source>
        <dbReference type="ARBA" id="ARBA00022697"/>
    </source>
</evidence>
<organism evidence="11 12">
    <name type="scientific">Thiohalorhabdus methylotrophus</name>
    <dbReference type="NCBI Taxonomy" id="3242694"/>
    <lineage>
        <taxon>Bacteria</taxon>
        <taxon>Pseudomonadati</taxon>
        <taxon>Pseudomonadota</taxon>
        <taxon>Gammaproteobacteria</taxon>
        <taxon>Thiohalorhabdales</taxon>
        <taxon>Thiohalorhabdaceae</taxon>
        <taxon>Thiohalorhabdus</taxon>
    </lineage>
</organism>